<evidence type="ECO:0000313" key="4">
    <source>
        <dbReference type="Proteomes" id="UP001596435"/>
    </source>
</evidence>
<sequence>MGPGAVVVGLTAAAMAVVTLLAVQAEGARSDTAARPAASGSTAPSPSTGPAPTAPALPASSGTGYRVVYSIGARRVWLVDPNKDQQIQASFAVTPGSVEPTPGSYSVYSRAATGKGTDGRQIEHVVRFTQQSGVVFGFSAALDGATPPADTKVHTGGIRTARADGQLMWDFAPTGTRVVVTG</sequence>
<comment type="caution">
    <text evidence="3">The sequence shown here is derived from an EMBL/GenBank/DDBJ whole genome shotgun (WGS) entry which is preliminary data.</text>
</comment>
<dbReference type="EMBL" id="JBHTAJ010000010">
    <property type="protein sequence ID" value="MFC7179404.1"/>
    <property type="molecule type" value="Genomic_DNA"/>
</dbReference>
<evidence type="ECO:0000313" key="3">
    <source>
        <dbReference type="EMBL" id="MFC7179404.1"/>
    </source>
</evidence>
<organism evidence="3 4">
    <name type="scientific">Kitasatospora paranensis</name>
    <dbReference type="NCBI Taxonomy" id="258053"/>
    <lineage>
        <taxon>Bacteria</taxon>
        <taxon>Bacillati</taxon>
        <taxon>Actinomycetota</taxon>
        <taxon>Actinomycetes</taxon>
        <taxon>Kitasatosporales</taxon>
        <taxon>Streptomycetaceae</taxon>
        <taxon>Kitasatospora</taxon>
    </lineage>
</organism>
<protein>
    <recommendedName>
        <fullName evidence="5">L,D-transpeptidase</fullName>
    </recommendedName>
</protein>
<evidence type="ECO:0000256" key="2">
    <source>
        <dbReference type="SAM" id="SignalP"/>
    </source>
</evidence>
<evidence type="ECO:0008006" key="5">
    <source>
        <dbReference type="Google" id="ProtNLM"/>
    </source>
</evidence>
<feature type="signal peptide" evidence="2">
    <location>
        <begin position="1"/>
        <end position="25"/>
    </location>
</feature>
<feature type="region of interest" description="Disordered" evidence="1">
    <location>
        <begin position="29"/>
        <end position="61"/>
    </location>
</feature>
<reference evidence="4" key="1">
    <citation type="journal article" date="2019" name="Int. J. Syst. Evol. Microbiol.">
        <title>The Global Catalogue of Microorganisms (GCM) 10K type strain sequencing project: providing services to taxonomists for standard genome sequencing and annotation.</title>
        <authorList>
            <consortium name="The Broad Institute Genomics Platform"/>
            <consortium name="The Broad Institute Genome Sequencing Center for Infectious Disease"/>
            <person name="Wu L."/>
            <person name="Ma J."/>
        </authorList>
    </citation>
    <scope>NUCLEOTIDE SEQUENCE [LARGE SCALE GENOMIC DNA]</scope>
    <source>
        <strain evidence="4">CGMCC 1.12859</strain>
    </source>
</reference>
<name>A0ABW2FQ77_9ACTN</name>
<proteinExistence type="predicted"/>
<keyword evidence="2" id="KW-0732">Signal</keyword>
<feature type="chain" id="PRO_5047422312" description="L,D-transpeptidase" evidence="2">
    <location>
        <begin position="26"/>
        <end position="182"/>
    </location>
</feature>
<evidence type="ECO:0000256" key="1">
    <source>
        <dbReference type="SAM" id="MobiDB-lite"/>
    </source>
</evidence>
<dbReference type="Proteomes" id="UP001596435">
    <property type="component" value="Unassembled WGS sequence"/>
</dbReference>
<gene>
    <name evidence="3" type="ORF">ACFQMG_07490</name>
</gene>
<dbReference type="CDD" id="cd16913">
    <property type="entry name" value="YkuD_like"/>
    <property type="match status" value="1"/>
</dbReference>
<dbReference type="InterPro" id="IPR005490">
    <property type="entry name" value="LD_TPept_cat_dom"/>
</dbReference>
<feature type="compositionally biased region" description="Low complexity" evidence="1">
    <location>
        <begin position="33"/>
        <end position="46"/>
    </location>
</feature>
<keyword evidence="4" id="KW-1185">Reference proteome</keyword>
<accession>A0ABW2FQ77</accession>
<dbReference type="RefSeq" id="WP_345709710.1">
    <property type="nucleotide sequence ID" value="NZ_BAABKV010000001.1"/>
</dbReference>